<evidence type="ECO:0000313" key="4">
    <source>
        <dbReference type="Proteomes" id="UP000030103"/>
    </source>
</evidence>
<evidence type="ECO:0008006" key="6">
    <source>
        <dbReference type="Google" id="ProtNLM"/>
    </source>
</evidence>
<evidence type="ECO:0000313" key="3">
    <source>
        <dbReference type="EMBL" id="SUB88497.1"/>
    </source>
</evidence>
<keyword evidence="1" id="KW-0732">Signal</keyword>
<gene>
    <name evidence="2" type="ORF">HQ47_10600</name>
    <name evidence="3" type="ORF">NCTC11632_00567</name>
</gene>
<dbReference type="PROSITE" id="PS51257">
    <property type="entry name" value="PROKAR_LIPOPROTEIN"/>
    <property type="match status" value="1"/>
</dbReference>
<keyword evidence="4" id="KW-1185">Reference proteome</keyword>
<reference evidence="3 5" key="2">
    <citation type="submission" date="2018-06" db="EMBL/GenBank/DDBJ databases">
        <authorList>
            <consortium name="Pathogen Informatics"/>
            <person name="Doyle S."/>
        </authorList>
    </citation>
    <scope>NUCLEOTIDE SEQUENCE [LARGE SCALE GENOMIC DNA]</scope>
    <source>
        <strain evidence="3 5">NCTC11632</strain>
    </source>
</reference>
<dbReference type="Proteomes" id="UP000254156">
    <property type="component" value="Unassembled WGS sequence"/>
</dbReference>
<reference evidence="2 4" key="1">
    <citation type="submission" date="2014-09" db="EMBL/GenBank/DDBJ databases">
        <title>Draft Genome Sequence of Porphyromonas macacae COT-192_OH2859.</title>
        <authorList>
            <person name="Wallis C."/>
            <person name="Deusch O."/>
            <person name="O'Flynn C."/>
            <person name="Davis I."/>
            <person name="Horsfall A."/>
            <person name="Kirkwood N."/>
            <person name="Harris S."/>
            <person name="Eisen J.A."/>
            <person name="Coil D.A."/>
            <person name="Darling A.E."/>
            <person name="Jospin G."/>
            <person name="Alexiev A."/>
        </authorList>
    </citation>
    <scope>NUCLEOTIDE SEQUENCE [LARGE SCALE GENOMIC DNA]</scope>
    <source>
        <strain evidence="4">COT-192 OH2859</strain>
        <strain evidence="2">COT-192_OH2859</strain>
    </source>
</reference>
<evidence type="ECO:0000256" key="1">
    <source>
        <dbReference type="SAM" id="SignalP"/>
    </source>
</evidence>
<organism evidence="2 4">
    <name type="scientific">Porphyromonas macacae</name>
    <dbReference type="NCBI Taxonomy" id="28115"/>
    <lineage>
        <taxon>Bacteria</taxon>
        <taxon>Pseudomonadati</taxon>
        <taxon>Bacteroidota</taxon>
        <taxon>Bacteroidia</taxon>
        <taxon>Bacteroidales</taxon>
        <taxon>Porphyromonadaceae</taxon>
        <taxon>Porphyromonas</taxon>
    </lineage>
</organism>
<evidence type="ECO:0000313" key="5">
    <source>
        <dbReference type="Proteomes" id="UP000254156"/>
    </source>
</evidence>
<feature type="signal peptide" evidence="1">
    <location>
        <begin position="1"/>
        <end position="28"/>
    </location>
</feature>
<dbReference type="RefSeq" id="WP_147278217.1">
    <property type="nucleotide sequence ID" value="NZ_JRFA01000031.1"/>
</dbReference>
<dbReference type="OrthoDB" id="1014569at2"/>
<dbReference type="Proteomes" id="UP000030103">
    <property type="component" value="Unassembled WGS sequence"/>
</dbReference>
<feature type="chain" id="PRO_5036291212" description="Lipoprotein" evidence="1">
    <location>
        <begin position="29"/>
        <end position="318"/>
    </location>
</feature>
<dbReference type="STRING" id="28115.HQ47_10600"/>
<accession>A0A0A2E4M5</accession>
<proteinExistence type="predicted"/>
<dbReference type="EMBL" id="JRFA01000031">
    <property type="protein sequence ID" value="KGN72375.1"/>
    <property type="molecule type" value="Genomic_DNA"/>
</dbReference>
<protein>
    <recommendedName>
        <fullName evidence="6">Lipoprotein</fullName>
    </recommendedName>
</protein>
<name>A0A0A2E4M5_9PORP</name>
<evidence type="ECO:0000313" key="2">
    <source>
        <dbReference type="EMBL" id="KGN72375.1"/>
    </source>
</evidence>
<sequence>METRMKTRIAILLSMLLGCLFLSTGCDSTDNGGEMIWDYANRQFTFEVTTADGQHLIDPHTRQGYEWLKKIYVEYNGNTYANEGRPIRQEQELRAMIEQYKGLNVMKKQGRYVLMFGEFQPRYEKKQMFKLHFPDGQTDMVEFIHTADKGKFSTHIWLNGKKQKSFDLKLIAKSYLEPGEKLTSAPVHIYLRLADLKGTVLPEDLVNTTILTYKDKNYTLTEKGERLMLLSGKSNFMPWFSSDTGHLYLYFGPFYPEENIKDGSFVLTLYGKEIPVHFQCYKKDNGEVIYKAESPIQKKPAKLLYFRNGPLINIATKS</sequence>
<dbReference type="EMBL" id="UGTF01000002">
    <property type="protein sequence ID" value="SUB88497.1"/>
    <property type="molecule type" value="Genomic_DNA"/>
</dbReference>
<dbReference type="AlphaFoldDB" id="A0A0A2E4M5"/>